<organism evidence="1 2">
    <name type="scientific">Nepenthes gracilis</name>
    <name type="common">Slender pitcher plant</name>
    <dbReference type="NCBI Taxonomy" id="150966"/>
    <lineage>
        <taxon>Eukaryota</taxon>
        <taxon>Viridiplantae</taxon>
        <taxon>Streptophyta</taxon>
        <taxon>Embryophyta</taxon>
        <taxon>Tracheophyta</taxon>
        <taxon>Spermatophyta</taxon>
        <taxon>Magnoliopsida</taxon>
        <taxon>eudicotyledons</taxon>
        <taxon>Gunneridae</taxon>
        <taxon>Pentapetalae</taxon>
        <taxon>Caryophyllales</taxon>
        <taxon>Nepenthaceae</taxon>
        <taxon>Nepenthes</taxon>
    </lineage>
</organism>
<sequence length="108" mass="11614">MPCFNPAVCDSEYGAVSLLDLRVSVADGFFALCIRVYGLEALKFLLRSLMRTDGMGDGDGEEMSAGGEGRKVVCVTGASGYIASWLVKLLLLRGYIVKASVRDINENT</sequence>
<dbReference type="EMBL" id="BSYO01000007">
    <property type="protein sequence ID" value="GMH07577.1"/>
    <property type="molecule type" value="Genomic_DNA"/>
</dbReference>
<dbReference type="Proteomes" id="UP001279734">
    <property type="component" value="Unassembled WGS sequence"/>
</dbReference>
<reference evidence="1" key="1">
    <citation type="submission" date="2023-05" db="EMBL/GenBank/DDBJ databases">
        <title>Nepenthes gracilis genome sequencing.</title>
        <authorList>
            <person name="Fukushima K."/>
        </authorList>
    </citation>
    <scope>NUCLEOTIDE SEQUENCE</scope>
    <source>
        <strain evidence="1">SING2019-196</strain>
    </source>
</reference>
<dbReference type="SUPFAM" id="SSF51735">
    <property type="entry name" value="NAD(P)-binding Rossmann-fold domains"/>
    <property type="match status" value="1"/>
</dbReference>
<dbReference type="AlphaFoldDB" id="A0AAD3SBC5"/>
<comment type="caution">
    <text evidence="1">The sequence shown here is derived from an EMBL/GenBank/DDBJ whole genome shotgun (WGS) entry which is preliminary data.</text>
</comment>
<evidence type="ECO:0000313" key="1">
    <source>
        <dbReference type="EMBL" id="GMH07577.1"/>
    </source>
</evidence>
<gene>
    <name evidence="1" type="ORF">Nepgr_009417</name>
</gene>
<evidence type="ECO:0000313" key="2">
    <source>
        <dbReference type="Proteomes" id="UP001279734"/>
    </source>
</evidence>
<proteinExistence type="predicted"/>
<accession>A0AAD3SBC5</accession>
<keyword evidence="2" id="KW-1185">Reference proteome</keyword>
<protein>
    <submittedName>
        <fullName evidence="1">Uncharacterized protein</fullName>
    </submittedName>
</protein>
<dbReference type="InterPro" id="IPR036291">
    <property type="entry name" value="NAD(P)-bd_dom_sf"/>
</dbReference>
<dbReference type="Gene3D" id="3.40.50.720">
    <property type="entry name" value="NAD(P)-binding Rossmann-like Domain"/>
    <property type="match status" value="1"/>
</dbReference>
<name>A0AAD3SBC5_NEPGR</name>